<evidence type="ECO:0000313" key="15">
    <source>
        <dbReference type="Proteomes" id="UP000441208"/>
    </source>
</evidence>
<evidence type="ECO:0000313" key="14">
    <source>
        <dbReference type="Proteomes" id="UP000440732"/>
    </source>
</evidence>
<dbReference type="Proteomes" id="UP000437068">
    <property type="component" value="Unassembled WGS sequence"/>
</dbReference>
<organism evidence="9 12">
    <name type="scientific">Phytophthora fragariae</name>
    <dbReference type="NCBI Taxonomy" id="53985"/>
    <lineage>
        <taxon>Eukaryota</taxon>
        <taxon>Sar</taxon>
        <taxon>Stramenopiles</taxon>
        <taxon>Oomycota</taxon>
        <taxon>Peronosporomycetes</taxon>
        <taxon>Peronosporales</taxon>
        <taxon>Peronosporaceae</taxon>
        <taxon>Phytophthora</taxon>
    </lineage>
</organism>
<dbReference type="Proteomes" id="UP000488956">
    <property type="component" value="Unassembled WGS sequence"/>
</dbReference>
<dbReference type="Proteomes" id="UP000440367">
    <property type="component" value="Unassembled WGS sequence"/>
</dbReference>
<dbReference type="EMBL" id="QXGD01000648">
    <property type="protein sequence ID" value="KAE9230305.1"/>
    <property type="molecule type" value="Genomic_DNA"/>
</dbReference>
<evidence type="ECO:0000313" key="11">
    <source>
        <dbReference type="Proteomes" id="UP000433483"/>
    </source>
</evidence>
<evidence type="ECO:0000313" key="17">
    <source>
        <dbReference type="Proteomes" id="UP000476176"/>
    </source>
</evidence>
<dbReference type="EMBL" id="QXGE01000566">
    <property type="protein sequence ID" value="KAE9308847.1"/>
    <property type="molecule type" value="Genomic_DNA"/>
</dbReference>
<accession>A0A6A4DI17</accession>
<evidence type="ECO:0000313" key="18">
    <source>
        <dbReference type="Proteomes" id="UP000488956"/>
    </source>
</evidence>
<dbReference type="AlphaFoldDB" id="A0A6A4DI17"/>
<sequence>MLTYTYINGGMIDGDKIDAARAMSYPESDVIDTEILEQQDVTQYLDSLPIA</sequence>
<evidence type="ECO:0000313" key="3">
    <source>
        <dbReference type="EMBL" id="KAE9110042.1"/>
    </source>
</evidence>
<evidence type="ECO:0000313" key="6">
    <source>
        <dbReference type="EMBL" id="KAE9210206.1"/>
    </source>
</evidence>
<dbReference type="Proteomes" id="UP000441208">
    <property type="component" value="Unassembled WGS sequence"/>
</dbReference>
<dbReference type="EMBL" id="QXGA01000578">
    <property type="protein sequence ID" value="KAE9143955.1"/>
    <property type="molecule type" value="Genomic_DNA"/>
</dbReference>
<name>A0A6A4DI17_9STRA</name>
<evidence type="ECO:0000313" key="13">
    <source>
        <dbReference type="Proteomes" id="UP000440367"/>
    </source>
</evidence>
<protein>
    <submittedName>
        <fullName evidence="9">Uncharacterized protein</fullName>
    </submittedName>
</protein>
<comment type="caution">
    <text evidence="9">The sequence shown here is derived from an EMBL/GenBank/DDBJ whole genome shotgun (WGS) entry which is preliminary data.</text>
</comment>
<evidence type="ECO:0000313" key="5">
    <source>
        <dbReference type="EMBL" id="KAE9143955.1"/>
    </source>
</evidence>
<dbReference type="Proteomes" id="UP000429523">
    <property type="component" value="Unassembled WGS sequence"/>
</dbReference>
<reference evidence="10 11" key="1">
    <citation type="submission" date="2018-08" db="EMBL/GenBank/DDBJ databases">
        <title>Genomic investigation of the strawberry pathogen Phytophthora fragariae indicates pathogenicity is determined by transcriptional variation in three key races.</title>
        <authorList>
            <person name="Adams T.M."/>
            <person name="Armitage A.D."/>
            <person name="Sobczyk M.K."/>
            <person name="Bates H.J."/>
            <person name="Dunwell J.M."/>
            <person name="Nellist C.F."/>
            <person name="Harrison R.J."/>
        </authorList>
    </citation>
    <scope>NUCLEOTIDE SEQUENCE [LARGE SCALE GENOMIC DNA]</scope>
    <source>
        <strain evidence="9 12">A4</strain>
        <strain evidence="8 13">BC-1</strain>
        <strain evidence="7 17">BC-23</strain>
        <strain evidence="6 11">NOV-27</strain>
        <strain evidence="5 14">NOV-5</strain>
        <strain evidence="4 15">NOV-71</strain>
        <strain evidence="1 10">NOV-9</strain>
        <strain evidence="3 18">ONT-3</strain>
        <strain evidence="2 16">SCRP245</strain>
    </source>
</reference>
<dbReference type="Proteomes" id="UP000433483">
    <property type="component" value="Unassembled WGS sequence"/>
</dbReference>
<dbReference type="Proteomes" id="UP000476176">
    <property type="component" value="Unassembled WGS sequence"/>
</dbReference>
<evidence type="ECO:0000313" key="4">
    <source>
        <dbReference type="EMBL" id="KAE9111028.1"/>
    </source>
</evidence>
<evidence type="ECO:0000313" key="1">
    <source>
        <dbReference type="EMBL" id="KAE8939965.1"/>
    </source>
</evidence>
<dbReference type="EMBL" id="QXFW01000558">
    <property type="protein sequence ID" value="KAE9008739.1"/>
    <property type="molecule type" value="Genomic_DNA"/>
</dbReference>
<evidence type="ECO:0000313" key="10">
    <source>
        <dbReference type="Proteomes" id="UP000429523"/>
    </source>
</evidence>
<proteinExistence type="predicted"/>
<evidence type="ECO:0000313" key="9">
    <source>
        <dbReference type="EMBL" id="KAE9308847.1"/>
    </source>
</evidence>
<dbReference type="EMBL" id="QXGB01000577">
    <property type="protein sequence ID" value="KAE9210206.1"/>
    <property type="molecule type" value="Genomic_DNA"/>
</dbReference>
<gene>
    <name evidence="9" type="ORF">PF001_g10956</name>
    <name evidence="8" type="ORF">PF002_g13051</name>
    <name evidence="7" type="ORF">PF004_g10839</name>
    <name evidence="6" type="ORF">PF005_g11517</name>
    <name evidence="5" type="ORF">PF006_g11056</name>
    <name evidence="4" type="ORF">PF007_g11616</name>
    <name evidence="1" type="ORF">PF009_g10213</name>
    <name evidence="3" type="ORF">PF010_g11324</name>
    <name evidence="2" type="ORF">PF011_g10583</name>
</gene>
<evidence type="ECO:0000313" key="7">
    <source>
        <dbReference type="EMBL" id="KAE9229196.1"/>
    </source>
</evidence>
<keyword evidence="11" id="KW-1185">Reference proteome</keyword>
<dbReference type="OrthoDB" id="10286507at2759"/>
<evidence type="ECO:0000313" key="16">
    <source>
        <dbReference type="Proteomes" id="UP000460718"/>
    </source>
</evidence>
<dbReference type="Proteomes" id="UP000460718">
    <property type="component" value="Unassembled WGS sequence"/>
</dbReference>
<evidence type="ECO:0000313" key="12">
    <source>
        <dbReference type="Proteomes" id="UP000437068"/>
    </source>
</evidence>
<dbReference type="EMBL" id="QXFZ01000589">
    <property type="protein sequence ID" value="KAE9111028.1"/>
    <property type="molecule type" value="Genomic_DNA"/>
</dbReference>
<evidence type="ECO:0000313" key="8">
    <source>
        <dbReference type="EMBL" id="KAE9230305.1"/>
    </source>
</evidence>
<dbReference type="EMBL" id="QXGC01000574">
    <property type="protein sequence ID" value="KAE9229196.1"/>
    <property type="molecule type" value="Genomic_DNA"/>
</dbReference>
<dbReference type="Proteomes" id="UP000440732">
    <property type="component" value="Unassembled WGS sequence"/>
</dbReference>
<dbReference type="EMBL" id="QXFX01000596">
    <property type="protein sequence ID" value="KAE9110042.1"/>
    <property type="molecule type" value="Genomic_DNA"/>
</dbReference>
<dbReference type="EMBL" id="QXGF01000455">
    <property type="protein sequence ID" value="KAE8939965.1"/>
    <property type="molecule type" value="Genomic_DNA"/>
</dbReference>
<evidence type="ECO:0000313" key="2">
    <source>
        <dbReference type="EMBL" id="KAE9008739.1"/>
    </source>
</evidence>